<gene>
    <name evidence="5" type="ORF">NCGR_LOCUS62842</name>
</gene>
<evidence type="ECO:0000313" key="5">
    <source>
        <dbReference type="EMBL" id="CAD6338744.1"/>
    </source>
</evidence>
<comment type="caution">
    <text evidence="5">The sequence shown here is derived from an EMBL/GenBank/DDBJ whole genome shotgun (WGS) entry which is preliminary data.</text>
</comment>
<protein>
    <recommendedName>
        <fullName evidence="4">HIT domain-containing protein</fullName>
    </recommendedName>
</protein>
<dbReference type="Gene3D" id="3.30.428.10">
    <property type="entry name" value="HIT-like"/>
    <property type="match status" value="1"/>
</dbReference>
<evidence type="ECO:0000256" key="2">
    <source>
        <dbReference type="PIRSR" id="PIRSR601310-3"/>
    </source>
</evidence>
<proteinExistence type="predicted"/>
<feature type="short sequence motif" description="Histidine triad motif" evidence="2 3">
    <location>
        <begin position="244"/>
        <end position="248"/>
    </location>
</feature>
<dbReference type="AlphaFoldDB" id="A0A811S940"/>
<evidence type="ECO:0000256" key="1">
    <source>
        <dbReference type="PIRSR" id="PIRSR601310-1"/>
    </source>
</evidence>
<organism evidence="5 6">
    <name type="scientific">Miscanthus lutarioriparius</name>
    <dbReference type="NCBI Taxonomy" id="422564"/>
    <lineage>
        <taxon>Eukaryota</taxon>
        <taxon>Viridiplantae</taxon>
        <taxon>Streptophyta</taxon>
        <taxon>Embryophyta</taxon>
        <taxon>Tracheophyta</taxon>
        <taxon>Spermatophyta</taxon>
        <taxon>Magnoliopsida</taxon>
        <taxon>Liliopsida</taxon>
        <taxon>Poales</taxon>
        <taxon>Poaceae</taxon>
        <taxon>PACMAD clade</taxon>
        <taxon>Panicoideae</taxon>
        <taxon>Andropogonodae</taxon>
        <taxon>Andropogoneae</taxon>
        <taxon>Saccharinae</taxon>
        <taxon>Miscanthus</taxon>
    </lineage>
</organism>
<sequence>MAGATNSYGSGGGGMQACNSPLWSCRRLVRKQDSKQRSRFRAKPSIDLSPVYSCRAMESTSTRHPSARGSHAAAVAPSPTQFFSKRNGHGQPWLELFIGCQLNHLTEPRETPPCLDMDTARFVRHIASSTNEEAAAKAAAATTDTGGPTIFDKIIAKEIPSSIVYEDENVLAFRDINPQAPVHVLVIPKVRDGLTGLNKAEPRHTEILGQLLYAAKVVAEKEGVANGYRVAINNGAEGCQSVYHLHLHVLGGRQMKWPPG</sequence>
<dbReference type="FunFam" id="3.30.428.10:FF:000005">
    <property type="entry name" value="Histidine triad nucleotide-binding protein 1"/>
    <property type="match status" value="1"/>
</dbReference>
<dbReference type="GO" id="GO:0047627">
    <property type="term" value="F:adenylylsulfatase activity"/>
    <property type="evidence" value="ECO:0007669"/>
    <property type="project" value="UniProtKB-ARBA"/>
</dbReference>
<dbReference type="InterPro" id="IPR036265">
    <property type="entry name" value="HIT-like_sf"/>
</dbReference>
<dbReference type="Pfam" id="PF01230">
    <property type="entry name" value="HIT"/>
    <property type="match status" value="1"/>
</dbReference>
<accession>A0A811S940</accession>
<dbReference type="InterPro" id="IPR001310">
    <property type="entry name" value="Histidine_triad_HIT"/>
</dbReference>
<dbReference type="SUPFAM" id="SSF54197">
    <property type="entry name" value="HIT-like"/>
    <property type="match status" value="1"/>
</dbReference>
<evidence type="ECO:0000259" key="4">
    <source>
        <dbReference type="PROSITE" id="PS51084"/>
    </source>
</evidence>
<feature type="active site" description="Tele-AMP-histidine intermediate" evidence="1">
    <location>
        <position position="246"/>
    </location>
</feature>
<reference evidence="5" key="1">
    <citation type="submission" date="2020-10" db="EMBL/GenBank/DDBJ databases">
        <authorList>
            <person name="Han B."/>
            <person name="Lu T."/>
            <person name="Zhao Q."/>
            <person name="Huang X."/>
            <person name="Zhao Y."/>
        </authorList>
    </citation>
    <scope>NUCLEOTIDE SEQUENCE</scope>
</reference>
<name>A0A811S940_9POAL</name>
<dbReference type="Proteomes" id="UP000604825">
    <property type="component" value="Unassembled WGS sequence"/>
</dbReference>
<dbReference type="CDD" id="cd01276">
    <property type="entry name" value="PKCI_related"/>
    <property type="match status" value="1"/>
</dbReference>
<dbReference type="InterPro" id="IPR019808">
    <property type="entry name" value="Histidine_triad_CS"/>
</dbReference>
<dbReference type="PANTHER" id="PTHR23089">
    <property type="entry name" value="HISTIDINE TRIAD HIT PROTEIN"/>
    <property type="match status" value="1"/>
</dbReference>
<keyword evidence="6" id="KW-1185">Reference proteome</keyword>
<dbReference type="OrthoDB" id="672793at2759"/>
<dbReference type="PRINTS" id="PR00332">
    <property type="entry name" value="HISTRIAD"/>
</dbReference>
<dbReference type="PROSITE" id="PS00892">
    <property type="entry name" value="HIT_1"/>
    <property type="match status" value="1"/>
</dbReference>
<evidence type="ECO:0000256" key="3">
    <source>
        <dbReference type="PROSITE-ProRule" id="PRU00464"/>
    </source>
</evidence>
<dbReference type="InterPro" id="IPR011146">
    <property type="entry name" value="HIT-like"/>
</dbReference>
<dbReference type="EMBL" id="CAJGYO010000019">
    <property type="protein sequence ID" value="CAD6338744.1"/>
    <property type="molecule type" value="Genomic_DNA"/>
</dbReference>
<dbReference type="PROSITE" id="PS51084">
    <property type="entry name" value="HIT_2"/>
    <property type="match status" value="1"/>
</dbReference>
<feature type="domain" description="HIT" evidence="4">
    <location>
        <begin position="150"/>
        <end position="260"/>
    </location>
</feature>
<evidence type="ECO:0000313" key="6">
    <source>
        <dbReference type="Proteomes" id="UP000604825"/>
    </source>
</evidence>